<evidence type="ECO:0000256" key="1">
    <source>
        <dbReference type="ARBA" id="ARBA00022553"/>
    </source>
</evidence>
<dbReference type="GO" id="GO:0046496">
    <property type="term" value="P:nicotinamide nucleotide metabolic process"/>
    <property type="evidence" value="ECO:0007669"/>
    <property type="project" value="UniProtKB-UniRule"/>
</dbReference>
<dbReference type="Proteomes" id="UP000193922">
    <property type="component" value="Unassembled WGS sequence"/>
</dbReference>
<dbReference type="OrthoDB" id="8110916at2759"/>
<accession>A0A1Y1W7C9</accession>
<dbReference type="InterPro" id="IPR029056">
    <property type="entry name" value="Ribokinase-like"/>
</dbReference>
<dbReference type="GO" id="GO:0047453">
    <property type="term" value="F:ATP-dependent NAD(P)H-hydrate dehydratase activity"/>
    <property type="evidence" value="ECO:0007669"/>
    <property type="project" value="UniProtKB-UniRule"/>
</dbReference>
<keyword evidence="1 8" id="KW-0597">Phosphoprotein</keyword>
<dbReference type="GO" id="GO:0005524">
    <property type="term" value="F:ATP binding"/>
    <property type="evidence" value="ECO:0007669"/>
    <property type="project" value="UniProtKB-KW"/>
</dbReference>
<dbReference type="GO" id="GO:0110051">
    <property type="term" value="P:metabolite repair"/>
    <property type="evidence" value="ECO:0007669"/>
    <property type="project" value="TreeGrafter"/>
</dbReference>
<gene>
    <name evidence="10" type="ORF">DL89DRAFT_267663</name>
</gene>
<comment type="function">
    <text evidence="8">Catalyzes the dehydration of the S-form of NAD(P)HX at the expense of ATP, which is converted to ADP. Together with NAD(P)HX epimerase, which catalyzes the epimerization of the S- and R-forms, the enzyme allows the repair of both epimers of NAD(P)HX, a damaged form of NAD(P)H that is a result of enzymatic or heat-dependent hydration.</text>
</comment>
<keyword evidence="8" id="KW-0963">Cytoplasm</keyword>
<feature type="binding site" evidence="8">
    <location>
        <position position="115"/>
    </location>
    <ligand>
        <name>(6S)-NADPHX</name>
        <dbReference type="ChEBI" id="CHEBI:64076"/>
    </ligand>
</feature>
<dbReference type="GO" id="GO:0005737">
    <property type="term" value="C:cytoplasm"/>
    <property type="evidence" value="ECO:0007669"/>
    <property type="project" value="UniProtKB-SubCell"/>
</dbReference>
<feature type="binding site" evidence="8">
    <location>
        <begin position="208"/>
        <end position="212"/>
    </location>
    <ligand>
        <name>ATP</name>
        <dbReference type="ChEBI" id="CHEBI:30616"/>
    </ligand>
</feature>
<dbReference type="SUPFAM" id="SSF53613">
    <property type="entry name" value="Ribokinase-like"/>
    <property type="match status" value="1"/>
</dbReference>
<comment type="caution">
    <text evidence="10">The sequence shown here is derived from an EMBL/GenBank/DDBJ whole genome shotgun (WGS) entry which is preliminary data.</text>
</comment>
<dbReference type="Pfam" id="PF01256">
    <property type="entry name" value="Carb_kinase"/>
    <property type="match status" value="1"/>
</dbReference>
<comment type="catalytic activity">
    <reaction evidence="7 8">
        <text>(6S)-NADPHX + ATP = ADP + phosphate + NADPH + H(+)</text>
        <dbReference type="Rhea" id="RHEA:32231"/>
        <dbReference type="ChEBI" id="CHEBI:15378"/>
        <dbReference type="ChEBI" id="CHEBI:30616"/>
        <dbReference type="ChEBI" id="CHEBI:43474"/>
        <dbReference type="ChEBI" id="CHEBI:57783"/>
        <dbReference type="ChEBI" id="CHEBI:64076"/>
        <dbReference type="ChEBI" id="CHEBI:456216"/>
        <dbReference type="EC" id="4.2.1.93"/>
    </reaction>
</comment>
<keyword evidence="4" id="KW-0521">NADP</keyword>
<dbReference type="RefSeq" id="XP_040743128.1">
    <property type="nucleotide sequence ID" value="XM_040887597.1"/>
</dbReference>
<keyword evidence="2 8" id="KW-0547">Nucleotide-binding</keyword>
<dbReference type="PANTHER" id="PTHR12592:SF0">
    <property type="entry name" value="ATP-DEPENDENT (S)-NAD(P)H-HYDRATE DEHYDRATASE"/>
    <property type="match status" value="1"/>
</dbReference>
<dbReference type="HAMAP" id="MF_01965">
    <property type="entry name" value="NADHX_dehydratase"/>
    <property type="match status" value="1"/>
</dbReference>
<dbReference type="PANTHER" id="PTHR12592">
    <property type="entry name" value="ATP-DEPENDENT (S)-NAD(P)H-HYDRATE DEHYDRATASE FAMILY MEMBER"/>
    <property type="match status" value="1"/>
</dbReference>
<feature type="binding site" evidence="8">
    <location>
        <begin position="227"/>
        <end position="236"/>
    </location>
    <ligand>
        <name>ATP</name>
        <dbReference type="ChEBI" id="CHEBI:30616"/>
    </ligand>
</feature>
<evidence type="ECO:0000256" key="4">
    <source>
        <dbReference type="ARBA" id="ARBA00022857"/>
    </source>
</evidence>
<comment type="similarity">
    <text evidence="8">Belongs to the NnrD/CARKD family.</text>
</comment>
<dbReference type="EC" id="4.2.1.93" evidence="8"/>
<protein>
    <recommendedName>
        <fullName evidence="8">ATP-dependent (S)-NAD(P)H-hydrate dehydratase</fullName>
        <ecNumber evidence="8">4.2.1.93</ecNumber>
    </recommendedName>
    <alternativeName>
        <fullName evidence="8">ATP-dependent NAD(P)HX dehydratase</fullName>
    </alternativeName>
</protein>
<feature type="domain" description="YjeF C-terminal" evidence="9">
    <location>
        <begin position="7"/>
        <end position="312"/>
    </location>
</feature>
<evidence type="ECO:0000256" key="5">
    <source>
        <dbReference type="ARBA" id="ARBA00023027"/>
    </source>
</evidence>
<feature type="binding site" evidence="8">
    <location>
        <position position="237"/>
    </location>
    <ligand>
        <name>(6S)-NADPHX</name>
        <dbReference type="ChEBI" id="CHEBI:64076"/>
    </ligand>
</feature>
<sequence>MSTHRPRLQTIAQLIPPLTYNLHKGDCGRIAAIGGCEEYTGAPYFAASTTLRLGADLAYVVCEKDAASVIKAYSPDLIVNPYLRSVSNTDRSLEDVDEKLKPLLAKIHAVSVGSGLGNDPNMRESVKRAIKHARSLSIPVVLDADSLAIVADSPEIIHGYKNAILTPNAPEFNRLAKALDVDPNGSDAPEIAAQLVSNALGGVTVVRKGKSDIISNGDRLFICDEVGGLRRCGGQGDILSGAIATFLAWGERYKANAWKHTGEINGDEIPMLAAFAACTITRHASFLAYEECGRATQSTSVLEQVDLAFDNKFEEILKSVKAPKL</sequence>
<dbReference type="AlphaFoldDB" id="A0A1Y1W7C9"/>
<keyword evidence="5 8" id="KW-0520">NAD</keyword>
<evidence type="ECO:0000256" key="3">
    <source>
        <dbReference type="ARBA" id="ARBA00022840"/>
    </source>
</evidence>
<organism evidence="10 11">
    <name type="scientific">Linderina pennispora</name>
    <dbReference type="NCBI Taxonomy" id="61395"/>
    <lineage>
        <taxon>Eukaryota</taxon>
        <taxon>Fungi</taxon>
        <taxon>Fungi incertae sedis</taxon>
        <taxon>Zoopagomycota</taxon>
        <taxon>Kickxellomycotina</taxon>
        <taxon>Kickxellomycetes</taxon>
        <taxon>Kickxellales</taxon>
        <taxon>Kickxellaceae</taxon>
        <taxon>Linderina</taxon>
    </lineage>
</organism>
<dbReference type="PROSITE" id="PS51383">
    <property type="entry name" value="YJEF_C_3"/>
    <property type="match status" value="1"/>
</dbReference>
<comment type="cofactor">
    <cofactor evidence="8">
        <name>Mg(2+)</name>
        <dbReference type="ChEBI" id="CHEBI:18420"/>
    </cofactor>
</comment>
<keyword evidence="11" id="KW-1185">Reference proteome</keyword>
<keyword evidence="10" id="KW-0808">Transferase</keyword>
<dbReference type="EMBL" id="MCFD01000007">
    <property type="protein sequence ID" value="ORX69440.1"/>
    <property type="molecule type" value="Genomic_DNA"/>
</dbReference>
<dbReference type="FunFam" id="3.40.1190.20:FF:000023">
    <property type="entry name" value="ATP-dependent (S)-NAD(P)H-hydrate dehydratase"/>
    <property type="match status" value="1"/>
</dbReference>
<dbReference type="NCBIfam" id="TIGR00196">
    <property type="entry name" value="yjeF_cterm"/>
    <property type="match status" value="1"/>
</dbReference>
<evidence type="ECO:0000259" key="9">
    <source>
        <dbReference type="PROSITE" id="PS51383"/>
    </source>
</evidence>
<keyword evidence="6 8" id="KW-0456">Lyase</keyword>
<comment type="subcellular location">
    <subcellularLocation>
        <location evidence="8">Cytoplasm</location>
    </subcellularLocation>
</comment>
<dbReference type="GO" id="GO:0016301">
    <property type="term" value="F:kinase activity"/>
    <property type="evidence" value="ECO:0007669"/>
    <property type="project" value="UniProtKB-KW"/>
</dbReference>
<evidence type="ECO:0000256" key="8">
    <source>
        <dbReference type="HAMAP-Rule" id="MF_03157"/>
    </source>
</evidence>
<dbReference type="GeneID" id="63804245"/>
<dbReference type="InterPro" id="IPR000631">
    <property type="entry name" value="CARKD"/>
</dbReference>
<evidence type="ECO:0000313" key="10">
    <source>
        <dbReference type="EMBL" id="ORX69440.1"/>
    </source>
</evidence>
<reference evidence="10 11" key="1">
    <citation type="submission" date="2016-07" db="EMBL/GenBank/DDBJ databases">
        <title>Pervasive Adenine N6-methylation of Active Genes in Fungi.</title>
        <authorList>
            <consortium name="DOE Joint Genome Institute"/>
            <person name="Mondo S.J."/>
            <person name="Dannebaum R.O."/>
            <person name="Kuo R.C."/>
            <person name="Labutti K."/>
            <person name="Haridas S."/>
            <person name="Kuo A."/>
            <person name="Salamov A."/>
            <person name="Ahrendt S.R."/>
            <person name="Lipzen A."/>
            <person name="Sullivan W."/>
            <person name="Andreopoulos W.B."/>
            <person name="Clum A."/>
            <person name="Lindquist E."/>
            <person name="Daum C."/>
            <person name="Ramamoorthy G.K."/>
            <person name="Gryganskyi A."/>
            <person name="Culley D."/>
            <person name="Magnuson J.K."/>
            <person name="James T.Y."/>
            <person name="O'Malley M.A."/>
            <person name="Stajich J.E."/>
            <person name="Spatafora J.W."/>
            <person name="Visel A."/>
            <person name="Grigoriev I.V."/>
        </authorList>
    </citation>
    <scope>NUCLEOTIDE SEQUENCE [LARGE SCALE GENOMIC DNA]</scope>
    <source>
        <strain evidence="10 11">ATCC 12442</strain>
    </source>
</reference>
<keyword evidence="10" id="KW-0418">Kinase</keyword>
<keyword evidence="3 8" id="KW-0067">ATP-binding</keyword>
<dbReference type="STRING" id="61395.A0A1Y1W7C9"/>
<comment type="catalytic activity">
    <reaction evidence="8">
        <text>(6S)-NADHX + ATP = ADP + phosphate + NADH + H(+)</text>
        <dbReference type="Rhea" id="RHEA:19017"/>
        <dbReference type="ChEBI" id="CHEBI:15378"/>
        <dbReference type="ChEBI" id="CHEBI:30616"/>
        <dbReference type="ChEBI" id="CHEBI:43474"/>
        <dbReference type="ChEBI" id="CHEBI:57945"/>
        <dbReference type="ChEBI" id="CHEBI:64074"/>
        <dbReference type="ChEBI" id="CHEBI:456216"/>
        <dbReference type="EC" id="4.2.1.93"/>
    </reaction>
</comment>
<evidence type="ECO:0000313" key="11">
    <source>
        <dbReference type="Proteomes" id="UP000193922"/>
    </source>
</evidence>
<feature type="binding site" evidence="8">
    <location>
        <begin position="168"/>
        <end position="174"/>
    </location>
    <ligand>
        <name>(6S)-NADPHX</name>
        <dbReference type="ChEBI" id="CHEBI:64076"/>
    </ligand>
</feature>
<proteinExistence type="inferred from homology"/>
<dbReference type="Gene3D" id="3.40.1190.20">
    <property type="match status" value="1"/>
</dbReference>
<name>A0A1Y1W7C9_9FUNG</name>
<dbReference type="CDD" id="cd01171">
    <property type="entry name" value="YXKO-related"/>
    <property type="match status" value="1"/>
</dbReference>
<evidence type="ECO:0000256" key="2">
    <source>
        <dbReference type="ARBA" id="ARBA00022741"/>
    </source>
</evidence>
<evidence type="ECO:0000256" key="6">
    <source>
        <dbReference type="ARBA" id="ARBA00023239"/>
    </source>
</evidence>
<evidence type="ECO:0000256" key="7">
    <source>
        <dbReference type="ARBA" id="ARBA00047472"/>
    </source>
</evidence>